<feature type="compositionally biased region" description="Low complexity" evidence="9">
    <location>
        <begin position="743"/>
        <end position="761"/>
    </location>
</feature>
<keyword evidence="10" id="KW-0472">Membrane</keyword>
<dbReference type="InterPro" id="IPR019801">
    <property type="entry name" value="Glyco_hydro_35_CS"/>
</dbReference>
<accession>F4PTC1</accession>
<feature type="compositionally biased region" description="Low complexity" evidence="9">
    <location>
        <begin position="772"/>
        <end position="796"/>
    </location>
</feature>
<protein>
    <recommendedName>
        <fullName evidence="3 7">Beta-galactosidase</fullName>
        <ecNumber evidence="3 7">3.2.1.23</ecNumber>
    </recommendedName>
</protein>
<dbReference type="PRINTS" id="PR00742">
    <property type="entry name" value="GLHYDRLASE35"/>
</dbReference>
<name>F4PTC1_CACFS</name>
<comment type="similarity">
    <text evidence="2 8">Belongs to the glycosyl hydrolase 35 family.</text>
</comment>
<feature type="domain" description="Beta-galactosidase galactose-binding" evidence="12">
    <location>
        <begin position="622"/>
        <end position="706"/>
    </location>
</feature>
<dbReference type="STRING" id="1054147.F4PTC1"/>
<dbReference type="OMA" id="MWGDLIQ"/>
<dbReference type="PANTHER" id="PTHR23421">
    <property type="entry name" value="BETA-GALACTOSIDASE RELATED"/>
    <property type="match status" value="1"/>
</dbReference>
<evidence type="ECO:0000313" key="14">
    <source>
        <dbReference type="Proteomes" id="UP000007797"/>
    </source>
</evidence>
<dbReference type="InterPro" id="IPR017853">
    <property type="entry name" value="GH"/>
</dbReference>
<feature type="region of interest" description="Disordered" evidence="9">
    <location>
        <begin position="743"/>
        <end position="796"/>
    </location>
</feature>
<dbReference type="EMBL" id="GL883010">
    <property type="protein sequence ID" value="EGG21643.1"/>
    <property type="molecule type" value="Genomic_DNA"/>
</dbReference>
<keyword evidence="14" id="KW-1185">Reference proteome</keyword>
<dbReference type="KEGG" id="dfa:DFA_01529"/>
<feature type="domain" description="Glycoside hydrolase 35 catalytic" evidence="11">
    <location>
        <begin position="39"/>
        <end position="343"/>
    </location>
</feature>
<reference evidence="14" key="1">
    <citation type="journal article" date="2011" name="Genome Res.">
        <title>Phylogeny-wide analysis of social amoeba genomes highlights ancient origins for complex intercellular communication.</title>
        <authorList>
            <person name="Heidel A.J."/>
            <person name="Lawal H.M."/>
            <person name="Felder M."/>
            <person name="Schilde C."/>
            <person name="Helps N.R."/>
            <person name="Tunggal B."/>
            <person name="Rivero F."/>
            <person name="John U."/>
            <person name="Schleicher M."/>
            <person name="Eichinger L."/>
            <person name="Platzer M."/>
            <person name="Noegel A.A."/>
            <person name="Schaap P."/>
            <person name="Gloeckner G."/>
        </authorList>
    </citation>
    <scope>NUCLEOTIDE SEQUENCE [LARGE SCALE GENOMIC DNA]</scope>
    <source>
        <strain evidence="14">SH3</strain>
    </source>
</reference>
<dbReference type="GeneID" id="14874057"/>
<dbReference type="InterPro" id="IPR008979">
    <property type="entry name" value="Galactose-bd-like_sf"/>
</dbReference>
<dbReference type="Pfam" id="PF01301">
    <property type="entry name" value="Glyco_hydro_35"/>
    <property type="match status" value="1"/>
</dbReference>
<evidence type="ECO:0000256" key="1">
    <source>
        <dbReference type="ARBA" id="ARBA00001412"/>
    </source>
</evidence>
<dbReference type="Proteomes" id="UP000007797">
    <property type="component" value="Unassembled WGS sequence"/>
</dbReference>
<dbReference type="InterPro" id="IPR001944">
    <property type="entry name" value="Glycoside_Hdrlase_35"/>
</dbReference>
<keyword evidence="10" id="KW-1133">Transmembrane helix</keyword>
<keyword evidence="6 7" id="KW-0326">Glycosidase</keyword>
<evidence type="ECO:0000256" key="9">
    <source>
        <dbReference type="SAM" id="MobiDB-lite"/>
    </source>
</evidence>
<dbReference type="InterPro" id="IPR048913">
    <property type="entry name" value="BetaGal_gal-bd"/>
</dbReference>
<dbReference type="InterPro" id="IPR031330">
    <property type="entry name" value="Gly_Hdrlase_35_cat"/>
</dbReference>
<feature type="transmembrane region" description="Helical" evidence="10">
    <location>
        <begin position="802"/>
        <end position="824"/>
    </location>
</feature>
<dbReference type="AlphaFoldDB" id="F4PTC1"/>
<dbReference type="EC" id="3.2.1.23" evidence="3 7"/>
<dbReference type="RefSeq" id="XP_004359493.1">
    <property type="nucleotide sequence ID" value="XM_004359436.1"/>
</dbReference>
<evidence type="ECO:0000256" key="5">
    <source>
        <dbReference type="ARBA" id="ARBA00022801"/>
    </source>
</evidence>
<proteinExistence type="inferred from homology"/>
<dbReference type="PROSITE" id="PS01182">
    <property type="entry name" value="GLYCOSYL_HYDROL_F35"/>
    <property type="match status" value="1"/>
</dbReference>
<evidence type="ECO:0000256" key="10">
    <source>
        <dbReference type="SAM" id="Phobius"/>
    </source>
</evidence>
<organism evidence="13 14">
    <name type="scientific">Cavenderia fasciculata</name>
    <name type="common">Slime mold</name>
    <name type="synonym">Dictyostelium fasciculatum</name>
    <dbReference type="NCBI Taxonomy" id="261658"/>
    <lineage>
        <taxon>Eukaryota</taxon>
        <taxon>Amoebozoa</taxon>
        <taxon>Evosea</taxon>
        <taxon>Eumycetozoa</taxon>
        <taxon>Dictyostelia</taxon>
        <taxon>Acytosteliales</taxon>
        <taxon>Cavenderiaceae</taxon>
        <taxon>Cavenderia</taxon>
    </lineage>
</organism>
<keyword evidence="5 7" id="KW-0378">Hydrolase</keyword>
<comment type="catalytic activity">
    <reaction evidence="1 7">
        <text>Hydrolysis of terminal non-reducing beta-D-galactose residues in beta-D-galactosides.</text>
        <dbReference type="EC" id="3.2.1.23"/>
    </reaction>
</comment>
<evidence type="ECO:0000313" key="13">
    <source>
        <dbReference type="EMBL" id="EGG21643.1"/>
    </source>
</evidence>
<keyword evidence="10" id="KW-0812">Transmembrane</keyword>
<evidence type="ECO:0000256" key="4">
    <source>
        <dbReference type="ARBA" id="ARBA00022729"/>
    </source>
</evidence>
<dbReference type="GO" id="GO:0005975">
    <property type="term" value="P:carbohydrate metabolic process"/>
    <property type="evidence" value="ECO:0007669"/>
    <property type="project" value="InterPro"/>
</dbReference>
<evidence type="ECO:0000256" key="7">
    <source>
        <dbReference type="RuleBase" id="RU000675"/>
    </source>
</evidence>
<sequence length="827" mass="94117">MYLKISSIFLYISIFLILLIFPNYVLSDKLTVSYDNRAIIINGERKLLYSASIHYPRSTRTMWPDILKRTKAAGINTIETYIFWNLHQPTPDTYDFEGSSDVKHFLDLCKEEGFHVIVRFGPYVCAEWNNGGLPSWLKAVPGIVYRTHNEPFMREMKKWMDYIVHYLSDYYAPNGGPIIMAQIENEYGWLEYEYREQGGPEYVDWAVKLAKSYNTGIPWIMCQQNTRSDVINTCNGFYCHDWLQYHQRTFPDQPAFFTELWTGWPQYFEEGFPTRPTVDVLYSAARFYSRGGGMVNYYMWHGGTTFGRFTSPFLTTSYDYDAPLDEYGFPQEPKYSMLTKLHVTLEKYSSVILHDPNVPPPYVFPDNTVEMIEYKKDAESVVFLVNWDDTFAKQVDMNGKNVKINQWSVQIYYNNELVFDTFEIPANLTRPNPPFKPIAKTSLDATAAATSRTGLVNLVSSWNEPFSFLTYNASSQTPTAQLKLTGDNSDYIWYETEIDLTKTDEILYLYKSYDFSYVFVDGQFLYWHRGSPIQAYFNGKFPVGKHTLQILCAAMGVPSYGAHIEQHERGLTGDIFLGSKNITDNGWKMRPFLSGELLGLHASPSTVKWSPVSKGTAGSGVTWYKFNVKTPSFEDGPAFALDLKSMWKGLVFVNGNSIGRYWVAKGWCEEKCNQTGLYDNYGCRENCGESSQRYYHVPKDFLKESSDNEVIIFEELQGDPYSIELVQRNTEYRDDYQHHRIESNGILSSEESSSNGASSGGDSDHRADSGETATDPPIAATTAPVTTNPPTTPTDASLKSSAITLALSNPLGLLFAIVSSLVVLSVI</sequence>
<dbReference type="GO" id="GO:0004565">
    <property type="term" value="F:beta-galactosidase activity"/>
    <property type="evidence" value="ECO:0007669"/>
    <property type="project" value="UniProtKB-EC"/>
</dbReference>
<evidence type="ECO:0000256" key="2">
    <source>
        <dbReference type="ARBA" id="ARBA00009809"/>
    </source>
</evidence>
<dbReference type="FunFam" id="3.20.20.80:FF:000006">
    <property type="entry name" value="Beta-galactosidase"/>
    <property type="match status" value="1"/>
</dbReference>
<evidence type="ECO:0000259" key="12">
    <source>
        <dbReference type="Pfam" id="PF21467"/>
    </source>
</evidence>
<evidence type="ECO:0000259" key="11">
    <source>
        <dbReference type="Pfam" id="PF01301"/>
    </source>
</evidence>
<dbReference type="Gene3D" id="2.60.120.260">
    <property type="entry name" value="Galactose-binding domain-like"/>
    <property type="match status" value="2"/>
</dbReference>
<dbReference type="SUPFAM" id="SSF51445">
    <property type="entry name" value="(Trans)glycosidases"/>
    <property type="match status" value="1"/>
</dbReference>
<evidence type="ECO:0000256" key="6">
    <source>
        <dbReference type="ARBA" id="ARBA00023295"/>
    </source>
</evidence>
<gene>
    <name evidence="13" type="ORF">DFA_01529</name>
</gene>
<dbReference type="Gene3D" id="3.20.20.80">
    <property type="entry name" value="Glycosidases"/>
    <property type="match status" value="1"/>
</dbReference>
<dbReference type="Pfam" id="PF21467">
    <property type="entry name" value="BetaGal_gal-bd"/>
    <property type="match status" value="1"/>
</dbReference>
<evidence type="ECO:0000256" key="3">
    <source>
        <dbReference type="ARBA" id="ARBA00012756"/>
    </source>
</evidence>
<dbReference type="SUPFAM" id="SSF49785">
    <property type="entry name" value="Galactose-binding domain-like"/>
    <property type="match status" value="2"/>
</dbReference>
<evidence type="ECO:0000256" key="8">
    <source>
        <dbReference type="RuleBase" id="RU003679"/>
    </source>
</evidence>
<dbReference type="OrthoDB" id="1657402at2759"/>
<keyword evidence="4" id="KW-0732">Signal</keyword>